<reference evidence="6 7" key="1">
    <citation type="submission" date="2023-07" db="EMBL/GenBank/DDBJ databases">
        <title>Genomic Encyclopedia of Type Strains, Phase IV (KMG-IV): sequencing the most valuable type-strain genomes for metagenomic binning, comparative biology and taxonomic classification.</title>
        <authorList>
            <person name="Goeker M."/>
        </authorList>
    </citation>
    <scope>NUCLEOTIDE SEQUENCE [LARGE SCALE GENOMIC DNA]</scope>
    <source>
        <strain evidence="6 7">DSM 19562</strain>
    </source>
</reference>
<dbReference type="Pfam" id="PF22780">
    <property type="entry name" value="HI0933_like_1st"/>
    <property type="match status" value="1"/>
</dbReference>
<sequence>MSPLDTLPGCGPLGGMVTENPIAVVGGGPAGLAAAEVLAASGRAVTVYDRMPSLGRKMLMAGRGGLNLTHSEPLTAFLARYHPAGSLTRAVEAFPPAALRAWCEALGEPTFVGSSGRVFPESFKASPLLRAWLARLGDLGVAIRPRHRLTGIAGQVLTFDTPDGDLTVHPTATLLALGGASWPRLGSDGAWVPLLEGFGVPVSPLRPANAGFSVAWSETFRERHAGTPLKRVALDFAGRSVRGEAVVTRTGLEGGAVYALSRNLREAIADRGSASLTLDLRPDLGTEALAARLAGGRRGDSLSARLRKAAGLPPVAIGLLREAAGAALPAEPAALARLIKATPLTLTGTMGLDRAISTAGGVDLSALDDYAMLRGQPGLFLAGEMLDWEAPTGGYLIQGAIAGGRAAADGMLRWLGNAQGLVQKPTMPVASAGQDAPSPS</sequence>
<gene>
    <name evidence="6" type="ORF">QO016_000372</name>
</gene>
<evidence type="ECO:0000313" key="6">
    <source>
        <dbReference type="EMBL" id="MDQ0440895.1"/>
    </source>
</evidence>
<dbReference type="EMBL" id="JAUSVV010000001">
    <property type="protein sequence ID" value="MDQ0440895.1"/>
    <property type="molecule type" value="Genomic_DNA"/>
</dbReference>
<accession>A0ABU0HF22</accession>
<keyword evidence="2" id="KW-0285">Flavoprotein</keyword>
<comment type="cofactor">
    <cofactor evidence="1">
        <name>FAD</name>
        <dbReference type="ChEBI" id="CHEBI:57692"/>
    </cofactor>
</comment>
<feature type="domain" description="RsdA/BaiN/AoA(So)-like insert" evidence="5">
    <location>
        <begin position="206"/>
        <end position="357"/>
    </location>
</feature>
<dbReference type="NCBIfam" id="TIGR03862">
    <property type="entry name" value="flavo_PP4765"/>
    <property type="match status" value="1"/>
</dbReference>
<organism evidence="6 7">
    <name type="scientific">Methylobacterium persicinum</name>
    <dbReference type="NCBI Taxonomy" id="374426"/>
    <lineage>
        <taxon>Bacteria</taxon>
        <taxon>Pseudomonadati</taxon>
        <taxon>Pseudomonadota</taxon>
        <taxon>Alphaproteobacteria</taxon>
        <taxon>Hyphomicrobiales</taxon>
        <taxon>Methylobacteriaceae</taxon>
        <taxon>Methylobacterium</taxon>
    </lineage>
</organism>
<dbReference type="InterPro" id="IPR055178">
    <property type="entry name" value="RsdA/BaiN/AoA(So)-like_dom"/>
</dbReference>
<comment type="caution">
    <text evidence="6">The sequence shown here is derived from an EMBL/GenBank/DDBJ whole genome shotgun (WGS) entry which is preliminary data.</text>
</comment>
<dbReference type="SUPFAM" id="SSF160996">
    <property type="entry name" value="HI0933 insert domain-like"/>
    <property type="match status" value="1"/>
</dbReference>
<evidence type="ECO:0000313" key="7">
    <source>
        <dbReference type="Proteomes" id="UP001236369"/>
    </source>
</evidence>
<dbReference type="SUPFAM" id="SSF51905">
    <property type="entry name" value="FAD/NAD(P)-binding domain"/>
    <property type="match status" value="1"/>
</dbReference>
<dbReference type="Pfam" id="PF03486">
    <property type="entry name" value="HI0933_like"/>
    <property type="match status" value="1"/>
</dbReference>
<evidence type="ECO:0000256" key="2">
    <source>
        <dbReference type="ARBA" id="ARBA00022630"/>
    </source>
</evidence>
<dbReference type="InterPro" id="IPR023166">
    <property type="entry name" value="BaiN-like_dom_sf"/>
</dbReference>
<evidence type="ECO:0000259" key="4">
    <source>
        <dbReference type="Pfam" id="PF03486"/>
    </source>
</evidence>
<dbReference type="Gene3D" id="2.40.30.10">
    <property type="entry name" value="Translation factors"/>
    <property type="match status" value="1"/>
</dbReference>
<keyword evidence="7" id="KW-1185">Reference proteome</keyword>
<dbReference type="Proteomes" id="UP001236369">
    <property type="component" value="Unassembled WGS sequence"/>
</dbReference>
<dbReference type="InterPro" id="IPR022460">
    <property type="entry name" value="Flavoprotein_PP4765"/>
</dbReference>
<keyword evidence="3" id="KW-0274">FAD</keyword>
<evidence type="ECO:0000256" key="3">
    <source>
        <dbReference type="ARBA" id="ARBA00022827"/>
    </source>
</evidence>
<proteinExistence type="predicted"/>
<evidence type="ECO:0000259" key="5">
    <source>
        <dbReference type="Pfam" id="PF22780"/>
    </source>
</evidence>
<dbReference type="Gene3D" id="1.10.8.260">
    <property type="entry name" value="HI0933 insert domain-like"/>
    <property type="match status" value="1"/>
</dbReference>
<feature type="domain" description="RsdA/BaiN/AoA(So)-like Rossmann fold-like" evidence="4">
    <location>
        <begin position="22"/>
        <end position="409"/>
    </location>
</feature>
<dbReference type="PANTHER" id="PTHR42887">
    <property type="entry name" value="OS12G0638800 PROTEIN"/>
    <property type="match status" value="1"/>
</dbReference>
<dbReference type="PANTHER" id="PTHR42887:SF1">
    <property type="entry name" value="BLR3961 PROTEIN"/>
    <property type="match status" value="1"/>
</dbReference>
<dbReference type="PRINTS" id="PR00419">
    <property type="entry name" value="ADXRDTASE"/>
</dbReference>
<dbReference type="InterPro" id="IPR057661">
    <property type="entry name" value="RsdA/BaiN/AoA(So)_Rossmann"/>
</dbReference>
<name>A0ABU0HF22_9HYPH</name>
<dbReference type="Gene3D" id="3.50.50.60">
    <property type="entry name" value="FAD/NAD(P)-binding domain"/>
    <property type="match status" value="1"/>
</dbReference>
<dbReference type="NCBIfam" id="TIGR00275">
    <property type="entry name" value="aminoacetone oxidase family FAD-binding enzyme"/>
    <property type="match status" value="1"/>
</dbReference>
<dbReference type="InterPro" id="IPR004792">
    <property type="entry name" value="BaiN-like"/>
</dbReference>
<evidence type="ECO:0000256" key="1">
    <source>
        <dbReference type="ARBA" id="ARBA00001974"/>
    </source>
</evidence>
<dbReference type="InterPro" id="IPR036188">
    <property type="entry name" value="FAD/NAD-bd_sf"/>
</dbReference>
<protein>
    <submittedName>
        <fullName evidence="6">Flavoprotein (TIGR03862 family)</fullName>
    </submittedName>
</protein>